<reference evidence="13 14" key="1">
    <citation type="submission" date="2018-09" db="EMBL/GenBank/DDBJ databases">
        <title>Phylogeny of the Shewanellaceae, and recommendation for two new genera, Pseudoshewanella and Parashewanella.</title>
        <authorList>
            <person name="Wang G."/>
        </authorList>
    </citation>
    <scope>NUCLEOTIDE SEQUENCE [LARGE SCALE GENOMIC DNA]</scope>
    <source>
        <strain evidence="13 14">KCTC 22492</strain>
    </source>
</reference>
<feature type="coiled-coil region" evidence="10">
    <location>
        <begin position="244"/>
        <end position="271"/>
    </location>
</feature>
<comment type="function">
    <text evidence="1">Needed for flagellar regrowth and assembly.</text>
</comment>
<evidence type="ECO:0000256" key="9">
    <source>
        <dbReference type="ARBA" id="ARBA00023225"/>
    </source>
</evidence>
<evidence type="ECO:0000256" key="3">
    <source>
        <dbReference type="ARBA" id="ARBA00006602"/>
    </source>
</evidence>
<dbReference type="AlphaFoldDB" id="A0A3A6U2B0"/>
<dbReference type="GO" id="GO:0003774">
    <property type="term" value="F:cytoskeletal motor activity"/>
    <property type="evidence" value="ECO:0007669"/>
    <property type="project" value="InterPro"/>
</dbReference>
<evidence type="ECO:0000256" key="8">
    <source>
        <dbReference type="ARBA" id="ARBA00022927"/>
    </source>
</evidence>
<dbReference type="GO" id="GO:0044781">
    <property type="term" value="P:bacterial-type flagellum organization"/>
    <property type="evidence" value="ECO:0007669"/>
    <property type="project" value="UniProtKB-KW"/>
</dbReference>
<evidence type="ECO:0000256" key="1">
    <source>
        <dbReference type="ARBA" id="ARBA00003041"/>
    </source>
</evidence>
<comment type="subcellular location">
    <subcellularLocation>
        <location evidence="2">Cytoplasm</location>
    </subcellularLocation>
</comment>
<evidence type="ECO:0000313" key="13">
    <source>
        <dbReference type="EMBL" id="RJY19586.1"/>
    </source>
</evidence>
<evidence type="ECO:0000256" key="6">
    <source>
        <dbReference type="ARBA" id="ARBA00022490"/>
    </source>
</evidence>
<dbReference type="RefSeq" id="WP_121851666.1">
    <property type="nucleotide sequence ID" value="NZ_CP037952.1"/>
</dbReference>
<dbReference type="InterPro" id="IPR018035">
    <property type="entry name" value="Flagellar_FliH/T3SS_HrpE"/>
</dbReference>
<dbReference type="Proteomes" id="UP000273022">
    <property type="component" value="Unassembled WGS sequence"/>
</dbReference>
<evidence type="ECO:0000313" key="14">
    <source>
        <dbReference type="Proteomes" id="UP000273022"/>
    </source>
</evidence>
<evidence type="ECO:0000256" key="10">
    <source>
        <dbReference type="SAM" id="Coils"/>
    </source>
</evidence>
<keyword evidence="13" id="KW-0282">Flagellum</keyword>
<dbReference type="EMBL" id="QYYH01000001">
    <property type="protein sequence ID" value="RJY19586.1"/>
    <property type="molecule type" value="Genomic_DNA"/>
</dbReference>
<proteinExistence type="inferred from homology"/>
<feature type="region of interest" description="Disordered" evidence="11">
    <location>
        <begin position="1"/>
        <end position="31"/>
    </location>
</feature>
<keyword evidence="6" id="KW-0963">Cytoplasm</keyword>
<dbReference type="InterPro" id="IPR051472">
    <property type="entry name" value="T3SS_Stator/FliH"/>
</dbReference>
<feature type="domain" description="Flagellar assembly protein FliH/Type III secretion system HrpE" evidence="12">
    <location>
        <begin position="125"/>
        <end position="248"/>
    </location>
</feature>
<evidence type="ECO:0000256" key="7">
    <source>
        <dbReference type="ARBA" id="ARBA00022795"/>
    </source>
</evidence>
<dbReference type="PANTHER" id="PTHR34982:SF1">
    <property type="entry name" value="FLAGELLAR ASSEMBLY PROTEIN FLIH"/>
    <property type="match status" value="1"/>
</dbReference>
<protein>
    <recommendedName>
        <fullName evidence="4">Flagellar assembly protein FliH</fullName>
    </recommendedName>
</protein>
<dbReference type="Pfam" id="PF02108">
    <property type="entry name" value="FliH"/>
    <property type="match status" value="1"/>
</dbReference>
<evidence type="ECO:0000256" key="2">
    <source>
        <dbReference type="ARBA" id="ARBA00004496"/>
    </source>
</evidence>
<organism evidence="13 14">
    <name type="scientific">Parashewanella spongiae</name>
    <dbReference type="NCBI Taxonomy" id="342950"/>
    <lineage>
        <taxon>Bacteria</taxon>
        <taxon>Pseudomonadati</taxon>
        <taxon>Pseudomonadota</taxon>
        <taxon>Gammaproteobacteria</taxon>
        <taxon>Alteromonadales</taxon>
        <taxon>Shewanellaceae</taxon>
        <taxon>Parashewanella</taxon>
    </lineage>
</organism>
<dbReference type="PRINTS" id="PR01003">
    <property type="entry name" value="FLGFLIH"/>
</dbReference>
<keyword evidence="13" id="KW-0966">Cell projection</keyword>
<comment type="similarity">
    <text evidence="3">Belongs to the FliH family.</text>
</comment>
<keyword evidence="8" id="KW-0653">Protein transport</keyword>
<dbReference type="GO" id="GO:0071973">
    <property type="term" value="P:bacterial-type flagellum-dependent cell motility"/>
    <property type="evidence" value="ECO:0007669"/>
    <property type="project" value="InterPro"/>
</dbReference>
<keyword evidence="9" id="KW-1006">Bacterial flagellum protein export</keyword>
<accession>A0A3A6U2B0</accession>
<evidence type="ECO:0000256" key="4">
    <source>
        <dbReference type="ARBA" id="ARBA00016507"/>
    </source>
</evidence>
<dbReference type="PANTHER" id="PTHR34982">
    <property type="entry name" value="YOP PROTEINS TRANSLOCATION PROTEIN L"/>
    <property type="match status" value="1"/>
</dbReference>
<keyword evidence="14" id="KW-1185">Reference proteome</keyword>
<sequence length="299" mass="32880">MSSSSVEPESIDLNDSAAANNEFQQWQLPDVTQTTNVDANLFGRYSSSEQETEHDEYIAPPTLADIEHLQKEAEAEAREQGFEQGKNEGLEKGRLDGLAQGHEEGFEQGKQQGLEQGLADSADLLTKLEKIVTQIEQPLSVIDTQVEACLLALSTNLAKAIVGSEIKTHPEHILSVLRQGVEALPVKKQEVVIRLHPDDANLVEQAYSAAQLERNQWIIESDPSLQAGDCFVSSQRSNVDMRLASRSEAVLAALLEQQHQLEKQLQTALSDEIEKASKLQSQDQGLLESNDEQSSSEPS</sequence>
<keyword evidence="13" id="KW-0969">Cilium</keyword>
<keyword evidence="7" id="KW-1005">Bacterial flagellum biogenesis</keyword>
<feature type="compositionally biased region" description="Polar residues" evidence="11">
    <location>
        <begin position="17"/>
        <end position="31"/>
    </location>
</feature>
<gene>
    <name evidence="13" type="primary">fliH</name>
    <name evidence="13" type="ORF">D5R81_00340</name>
</gene>
<dbReference type="OrthoDB" id="8480773at2"/>
<comment type="caution">
    <text evidence="13">The sequence shown here is derived from an EMBL/GenBank/DDBJ whole genome shotgun (WGS) entry which is preliminary data.</text>
</comment>
<dbReference type="GO" id="GO:0009288">
    <property type="term" value="C:bacterial-type flagellum"/>
    <property type="evidence" value="ECO:0007669"/>
    <property type="project" value="InterPro"/>
</dbReference>
<name>A0A3A6U2B0_9GAMM</name>
<evidence type="ECO:0000259" key="12">
    <source>
        <dbReference type="Pfam" id="PF02108"/>
    </source>
</evidence>
<keyword evidence="10" id="KW-0175">Coiled coil</keyword>
<dbReference type="InterPro" id="IPR000563">
    <property type="entry name" value="Flag_FliH"/>
</dbReference>
<evidence type="ECO:0000256" key="5">
    <source>
        <dbReference type="ARBA" id="ARBA00022448"/>
    </source>
</evidence>
<dbReference type="GO" id="GO:0005829">
    <property type="term" value="C:cytosol"/>
    <property type="evidence" value="ECO:0007669"/>
    <property type="project" value="TreeGrafter"/>
</dbReference>
<dbReference type="GO" id="GO:0015031">
    <property type="term" value="P:protein transport"/>
    <property type="evidence" value="ECO:0007669"/>
    <property type="project" value="UniProtKB-KW"/>
</dbReference>
<feature type="region of interest" description="Disordered" evidence="11">
    <location>
        <begin position="277"/>
        <end position="299"/>
    </location>
</feature>
<evidence type="ECO:0000256" key="11">
    <source>
        <dbReference type="SAM" id="MobiDB-lite"/>
    </source>
</evidence>
<keyword evidence="5" id="KW-0813">Transport</keyword>